<comment type="caution">
    <text evidence="1">The sequence shown here is derived from an EMBL/GenBank/DDBJ whole genome shotgun (WGS) entry which is preliminary data.</text>
</comment>
<keyword evidence="2" id="KW-1185">Reference proteome</keyword>
<proteinExistence type="predicted"/>
<reference evidence="1" key="1">
    <citation type="submission" date="2017-08" db="EMBL/GenBank/DDBJ databases">
        <authorList>
            <person name="Polle J.E."/>
            <person name="Barry K."/>
            <person name="Cushman J."/>
            <person name="Schmutz J."/>
            <person name="Tran D."/>
            <person name="Hathwaick L.T."/>
            <person name="Yim W.C."/>
            <person name="Jenkins J."/>
            <person name="Mckie-Krisberg Z.M."/>
            <person name="Prochnik S."/>
            <person name="Lindquist E."/>
            <person name="Dockter R.B."/>
            <person name="Adam C."/>
            <person name="Molina H."/>
            <person name="Bunkerborg J."/>
            <person name="Jin E."/>
            <person name="Buchheim M."/>
            <person name="Magnuson J."/>
        </authorList>
    </citation>
    <scope>NUCLEOTIDE SEQUENCE</scope>
    <source>
        <strain evidence="1">CCAP 19/18</strain>
    </source>
</reference>
<dbReference type="Proteomes" id="UP000815325">
    <property type="component" value="Unassembled WGS sequence"/>
</dbReference>
<gene>
    <name evidence="1" type="ORF">DUNSADRAFT_17420</name>
</gene>
<evidence type="ECO:0000313" key="2">
    <source>
        <dbReference type="Proteomes" id="UP000815325"/>
    </source>
</evidence>
<accession>A0ABQ7H024</accession>
<evidence type="ECO:0000313" key="1">
    <source>
        <dbReference type="EMBL" id="KAF5840203.1"/>
    </source>
</evidence>
<dbReference type="EMBL" id="MU069520">
    <property type="protein sequence ID" value="KAF5840203.1"/>
    <property type="molecule type" value="Genomic_DNA"/>
</dbReference>
<sequence length="175" mass="19069">MADAPHKVVERLVARMRSGTCKNSGFLAVCGGASKVRKRKSIKLSVKIGAAQLLQSRREEAVGPVVLTSARTTPVTGKDHQVPTHAPDEIRVTDGQVGSPNVASQLLPAGPLDFANGRLNIESVPGSHPTHHKHLIHPGLVHLGEALFQVFRHKPINAFETHVYSEQDQLKFDYR</sequence>
<evidence type="ECO:0008006" key="3">
    <source>
        <dbReference type="Google" id="ProtNLM"/>
    </source>
</evidence>
<organism evidence="1 2">
    <name type="scientific">Dunaliella salina</name>
    <name type="common">Green alga</name>
    <name type="synonym">Protococcus salinus</name>
    <dbReference type="NCBI Taxonomy" id="3046"/>
    <lineage>
        <taxon>Eukaryota</taxon>
        <taxon>Viridiplantae</taxon>
        <taxon>Chlorophyta</taxon>
        <taxon>core chlorophytes</taxon>
        <taxon>Chlorophyceae</taxon>
        <taxon>CS clade</taxon>
        <taxon>Chlamydomonadales</taxon>
        <taxon>Dunaliellaceae</taxon>
        <taxon>Dunaliella</taxon>
    </lineage>
</organism>
<name>A0ABQ7H024_DUNSA</name>
<protein>
    <recommendedName>
        <fullName evidence="3">Encoded protein</fullName>
    </recommendedName>
</protein>